<organism evidence="2 3">
    <name type="scientific">Prorocentrum cordatum</name>
    <dbReference type="NCBI Taxonomy" id="2364126"/>
    <lineage>
        <taxon>Eukaryota</taxon>
        <taxon>Sar</taxon>
        <taxon>Alveolata</taxon>
        <taxon>Dinophyceae</taxon>
        <taxon>Prorocentrales</taxon>
        <taxon>Prorocentraceae</taxon>
        <taxon>Prorocentrum</taxon>
    </lineage>
</organism>
<dbReference type="EMBL" id="CAUYUJ010018218">
    <property type="protein sequence ID" value="CAK0881707.1"/>
    <property type="molecule type" value="Genomic_DNA"/>
</dbReference>
<proteinExistence type="predicted"/>
<feature type="compositionally biased region" description="Low complexity" evidence="1">
    <location>
        <begin position="196"/>
        <end position="212"/>
    </location>
</feature>
<evidence type="ECO:0000313" key="2">
    <source>
        <dbReference type="EMBL" id="CAK0881707.1"/>
    </source>
</evidence>
<evidence type="ECO:0000256" key="1">
    <source>
        <dbReference type="SAM" id="MobiDB-lite"/>
    </source>
</evidence>
<feature type="compositionally biased region" description="Low complexity" evidence="1">
    <location>
        <begin position="120"/>
        <end position="132"/>
    </location>
</feature>
<protein>
    <submittedName>
        <fullName evidence="2">Uncharacterized protein</fullName>
    </submittedName>
</protein>
<feature type="non-terminal residue" evidence="2">
    <location>
        <position position="1"/>
    </location>
</feature>
<accession>A0ABN9WA36</accession>
<sequence>GHQEGPAGRALRRAAGPLGGAPARPAGLPRAGVPAPRRISPQRLLQGRGGQAGAPRRRGRAARRGLLPRCRLRRVLSRHLCDGAALLGDGAAPPRCRSPAQGARRHAGGDPPARARPVRRVAVGPLRPVGPGLHRRRPRGGARRDARGAPVGAAHRGRPAGHTAPGPPRGPRRRAAALRAALCHPGAPPPRRARGRASAAGRHGAPVPRALLPGGRGGGRVAGVLLVVRPQIRVLVAS</sequence>
<comment type="caution">
    <text evidence="2">The sequence shown here is derived from an EMBL/GenBank/DDBJ whole genome shotgun (WGS) entry which is preliminary data.</text>
</comment>
<reference evidence="2" key="1">
    <citation type="submission" date="2023-10" db="EMBL/GenBank/DDBJ databases">
        <authorList>
            <person name="Chen Y."/>
            <person name="Shah S."/>
            <person name="Dougan E. K."/>
            <person name="Thang M."/>
            <person name="Chan C."/>
        </authorList>
    </citation>
    <scope>NUCLEOTIDE SEQUENCE [LARGE SCALE GENOMIC DNA]</scope>
</reference>
<evidence type="ECO:0000313" key="3">
    <source>
        <dbReference type="Proteomes" id="UP001189429"/>
    </source>
</evidence>
<dbReference type="Proteomes" id="UP001189429">
    <property type="component" value="Unassembled WGS sequence"/>
</dbReference>
<feature type="region of interest" description="Disordered" evidence="1">
    <location>
        <begin position="1"/>
        <end position="66"/>
    </location>
</feature>
<feature type="non-terminal residue" evidence="2">
    <location>
        <position position="238"/>
    </location>
</feature>
<name>A0ABN9WA36_9DINO</name>
<gene>
    <name evidence="2" type="ORF">PCOR1329_LOCUS64466</name>
</gene>
<feature type="compositionally biased region" description="Low complexity" evidence="1">
    <location>
        <begin position="148"/>
        <end position="164"/>
    </location>
</feature>
<feature type="region of interest" description="Disordered" evidence="1">
    <location>
        <begin position="86"/>
        <end position="212"/>
    </location>
</feature>
<feature type="compositionally biased region" description="Low complexity" evidence="1">
    <location>
        <begin position="1"/>
        <end position="46"/>
    </location>
</feature>
<keyword evidence="3" id="KW-1185">Reference proteome</keyword>